<dbReference type="GO" id="GO:0016887">
    <property type="term" value="F:ATP hydrolysis activity"/>
    <property type="evidence" value="ECO:0007669"/>
    <property type="project" value="InterPro"/>
</dbReference>
<feature type="domain" description="AAA+ ATPase" evidence="4">
    <location>
        <begin position="322"/>
        <end position="475"/>
    </location>
</feature>
<keyword evidence="1" id="KW-0235">DNA replication</keyword>
<organism evidence="5 6">
    <name type="scientific">Mucor circinelloides f. lusitanicus</name>
    <name type="common">Mucor racemosus var. lusitanicus</name>
    <dbReference type="NCBI Taxonomy" id="29924"/>
    <lineage>
        <taxon>Eukaryota</taxon>
        <taxon>Fungi</taxon>
        <taxon>Fungi incertae sedis</taxon>
        <taxon>Mucoromycota</taxon>
        <taxon>Mucoromycotina</taxon>
        <taxon>Mucoromycetes</taxon>
        <taxon>Mucorales</taxon>
        <taxon>Mucorineae</taxon>
        <taxon>Mucoraceae</taxon>
        <taxon>Mucor</taxon>
    </lineage>
</organism>
<dbReference type="EMBL" id="JAAECE010000001">
    <property type="protein sequence ID" value="KAF1806043.1"/>
    <property type="molecule type" value="Genomic_DNA"/>
</dbReference>
<dbReference type="InterPro" id="IPR003593">
    <property type="entry name" value="AAA+_ATPase"/>
</dbReference>
<dbReference type="InterPro" id="IPR003959">
    <property type="entry name" value="ATPase_AAA_core"/>
</dbReference>
<evidence type="ECO:0000256" key="2">
    <source>
        <dbReference type="ARBA" id="ARBA00022741"/>
    </source>
</evidence>
<dbReference type="Gene3D" id="3.40.50.300">
    <property type="entry name" value="P-loop containing nucleotide triphosphate hydrolases"/>
    <property type="match status" value="1"/>
</dbReference>
<sequence length="894" mass="103037">MATKRERPADFFDEDDDDLEYMIEASIENDNIKENDVMGLDEFLNQRSSNNSEKPAYHASADNFFMESVQDEGFDSNAFDKEEDLFNVPMCPASPREQSVTDAMDFMDLADEADVEIDLTETGKDFIAPFDPAEEENVEETSVDYREVPSTGAFITATCPTTGVSLFFTKKTPAELKRRQKTLNEIAIKKNRRSLLSKPLWQLRKDVEKSHQEELKRIEKEIEDARGRKKKKMQPKDDSGQLWVDKYRPTSYMDLMGDQRVNRDVLRWVKQWDYCVFKKSVQKESQRDKQLRHYKSAFGVEPKFAAFKKDVKETNDPLLRPEKKILLLSGPPGFGKTTLAHVIAKQAGYNIIEVNASDDRTGEVVKSKIKASLEHQAIIRNAKMNDDKREMAMSSKPNLLIIDEIDGASSGGGQDSFIKQLVQIATAELTSEKKGKHKGPKPLLRPIICICNDAYAPVLRPLRMIAQQIQFRKVPMMSLAKRLQSICDNEGLESDLRTLSLLSETTDGDVRSCLNTLQFVRGKSNVLTRDMLKEAGLGKKDMGQSLFSVWEDLFAAPNARLKNSINKDDFDNNKYLDRLTTAVMSNGEVERLMQGCFEAYPLMRFHDVALEKFCFIGEWLHFYDQVNYRTNERHEYDMYKYLPYPIVNFHRYFAGAAVQEHRVEYPRVDYEVYSTRKSYENLIEVFMAGIHPQKRRFLNRDMIANELVPLLMHVITPELKPMNQQVVKPAEKAKLDRLVHIMIEFGLSFVQEKNEDGQFVFKLEPPVEQLLNYKLSSPKSVLPKQYAVRQMIAHEIETEIRRRREEASEVLNKGNTKTKKEAMSTPDKIKQKISAEKQVALDFFGRVIVPRAETDRPLKNLKMEVDTPTSSVFYRYHEGFSNAVRKPMTVQMFL</sequence>
<dbReference type="CDD" id="cd18140">
    <property type="entry name" value="HLD_clamp_RFC"/>
    <property type="match status" value="1"/>
</dbReference>
<dbReference type="InterPro" id="IPR047854">
    <property type="entry name" value="RFC_lid"/>
</dbReference>
<evidence type="ECO:0000313" key="6">
    <source>
        <dbReference type="Proteomes" id="UP000469890"/>
    </source>
</evidence>
<keyword evidence="2" id="KW-0547">Nucleotide-binding</keyword>
<comment type="caution">
    <text evidence="5">The sequence shown here is derived from an EMBL/GenBank/DDBJ whole genome shotgun (WGS) entry which is preliminary data.</text>
</comment>
<keyword evidence="3" id="KW-0067">ATP-binding</keyword>
<dbReference type="SUPFAM" id="SSF52540">
    <property type="entry name" value="P-loop containing nucleoside triphosphate hydrolases"/>
    <property type="match status" value="1"/>
</dbReference>
<accession>A0A8H4F789</accession>
<evidence type="ECO:0000259" key="4">
    <source>
        <dbReference type="SMART" id="SM00382"/>
    </source>
</evidence>
<proteinExistence type="predicted"/>
<reference evidence="5 6" key="1">
    <citation type="submission" date="2019-09" db="EMBL/GenBank/DDBJ databases">
        <authorList>
            <consortium name="DOE Joint Genome Institute"/>
            <person name="Mondo S.J."/>
            <person name="Navarro-Mendoza M.I."/>
            <person name="Perez-Arques C."/>
            <person name="Panchal S."/>
            <person name="Nicolas F.E."/>
            <person name="Ganguly P."/>
            <person name="Pangilinan J."/>
            <person name="Grigoriev I."/>
            <person name="Heitman J."/>
            <person name="Sanya K."/>
            <person name="Garre V."/>
        </authorList>
    </citation>
    <scope>NUCLEOTIDE SEQUENCE [LARGE SCALE GENOMIC DNA]</scope>
    <source>
        <strain evidence="5 6">MU402</strain>
    </source>
</reference>
<dbReference type="Gene3D" id="1.10.8.60">
    <property type="match status" value="1"/>
</dbReference>
<dbReference type="GO" id="GO:0005634">
    <property type="term" value="C:nucleus"/>
    <property type="evidence" value="ECO:0007669"/>
    <property type="project" value="UniProtKB-SubCell"/>
</dbReference>
<dbReference type="GO" id="GO:0006260">
    <property type="term" value="P:DNA replication"/>
    <property type="evidence" value="ECO:0007669"/>
    <property type="project" value="UniProtKB-KW"/>
</dbReference>
<dbReference type="Pfam" id="PF00004">
    <property type="entry name" value="AAA"/>
    <property type="match status" value="1"/>
</dbReference>
<evidence type="ECO:0000313" key="5">
    <source>
        <dbReference type="EMBL" id="KAF1806043.1"/>
    </source>
</evidence>
<gene>
    <name evidence="5" type="ORF">FB192DRAFT_1348539</name>
</gene>
<protein>
    <recommendedName>
        <fullName evidence="4">AAA+ ATPase domain-containing protein</fullName>
    </recommendedName>
</protein>
<dbReference type="InterPro" id="IPR027417">
    <property type="entry name" value="P-loop_NTPase"/>
</dbReference>
<dbReference type="AlphaFoldDB" id="A0A8H4F789"/>
<evidence type="ECO:0000256" key="1">
    <source>
        <dbReference type="ARBA" id="ARBA00022705"/>
    </source>
</evidence>
<dbReference type="SMART" id="SM00382">
    <property type="entry name" value="AAA"/>
    <property type="match status" value="1"/>
</dbReference>
<evidence type="ECO:0000256" key="3">
    <source>
        <dbReference type="ARBA" id="ARBA00022840"/>
    </source>
</evidence>
<dbReference type="CDD" id="cd00009">
    <property type="entry name" value="AAA"/>
    <property type="match status" value="1"/>
</dbReference>
<name>A0A8H4F789_MUCCL</name>
<dbReference type="GO" id="GO:0005524">
    <property type="term" value="F:ATP binding"/>
    <property type="evidence" value="ECO:0007669"/>
    <property type="project" value="UniProtKB-KW"/>
</dbReference>
<dbReference type="GO" id="GO:0003677">
    <property type="term" value="F:DNA binding"/>
    <property type="evidence" value="ECO:0007669"/>
    <property type="project" value="UniProtKB-KW"/>
</dbReference>
<dbReference type="Proteomes" id="UP000469890">
    <property type="component" value="Unassembled WGS sequence"/>
</dbReference>